<feature type="compositionally biased region" description="Basic and acidic residues" evidence="1">
    <location>
        <begin position="23"/>
        <end position="36"/>
    </location>
</feature>
<organism evidence="2">
    <name type="scientific">Pelagomonas calceolata</name>
    <dbReference type="NCBI Taxonomy" id="35677"/>
    <lineage>
        <taxon>Eukaryota</taxon>
        <taxon>Sar</taxon>
        <taxon>Stramenopiles</taxon>
        <taxon>Ochrophyta</taxon>
        <taxon>Pelagophyceae</taxon>
        <taxon>Pelagomonadales</taxon>
        <taxon>Pelagomonadaceae</taxon>
        <taxon>Pelagomonas</taxon>
    </lineage>
</organism>
<sequence>MPRPRDDDDGEDAPPQIAKVWSRRGDGETMPKETIKHRLPPRDGPAPTVGSRQNFESRAARRMAGKDSREGPFTPPLAFDNRVKVHKGDQGGGRKSFFMRYEEPKEAVEEEEAKNYDDLIDKLRARLGKEHVATEASAGRTNFREEWGGTLDATVAVVRPVSMREVADVLRLCVDIGMPVSPGEDPDDAFARRGARVGDQSTPKPQPHVLLNMRRPVIQAGQRDKFFDSEKISIEDLREADANAIAAGQADNT</sequence>
<evidence type="ECO:0000256" key="1">
    <source>
        <dbReference type="SAM" id="MobiDB-lite"/>
    </source>
</evidence>
<dbReference type="InterPro" id="IPR036318">
    <property type="entry name" value="FAD-bd_PCMH-like_sf"/>
</dbReference>
<dbReference type="Gene3D" id="3.30.43.10">
    <property type="entry name" value="Uridine Diphospho-n-acetylenolpyruvylglucosamine Reductase, domain 2"/>
    <property type="match status" value="1"/>
</dbReference>
<protein>
    <submittedName>
        <fullName evidence="2">Uncharacterized protein</fullName>
    </submittedName>
</protein>
<evidence type="ECO:0000313" key="2">
    <source>
        <dbReference type="EMBL" id="CAE0703710.1"/>
    </source>
</evidence>
<dbReference type="Proteomes" id="UP000789595">
    <property type="component" value="Unassembled WGS sequence"/>
</dbReference>
<dbReference type="InterPro" id="IPR016167">
    <property type="entry name" value="FAD-bd_PCMH_sub1"/>
</dbReference>
<keyword evidence="4" id="KW-1185">Reference proteome</keyword>
<proteinExistence type="predicted"/>
<name>A0A7S4ECB4_9STRA</name>
<feature type="region of interest" description="Disordered" evidence="1">
    <location>
        <begin position="1"/>
        <end position="95"/>
    </location>
</feature>
<accession>A0A7S4ECB4</accession>
<dbReference type="GO" id="GO:0050660">
    <property type="term" value="F:flavin adenine dinucleotide binding"/>
    <property type="evidence" value="ECO:0007669"/>
    <property type="project" value="InterPro"/>
</dbReference>
<evidence type="ECO:0000313" key="3">
    <source>
        <dbReference type="EMBL" id="CAH0367352.1"/>
    </source>
</evidence>
<reference evidence="3" key="2">
    <citation type="submission" date="2021-11" db="EMBL/GenBank/DDBJ databases">
        <authorList>
            <consortium name="Genoscope - CEA"/>
            <person name="William W."/>
        </authorList>
    </citation>
    <scope>NUCLEOTIDE SEQUENCE</scope>
</reference>
<reference evidence="2" key="1">
    <citation type="submission" date="2021-01" db="EMBL/GenBank/DDBJ databases">
        <authorList>
            <person name="Corre E."/>
            <person name="Pelletier E."/>
            <person name="Niang G."/>
            <person name="Scheremetjew M."/>
            <person name="Finn R."/>
            <person name="Kale V."/>
            <person name="Holt S."/>
            <person name="Cochrane G."/>
            <person name="Meng A."/>
            <person name="Brown T."/>
            <person name="Cohen L."/>
        </authorList>
    </citation>
    <scope>NUCLEOTIDE SEQUENCE</scope>
    <source>
        <strain evidence="2">CCMP1756</strain>
    </source>
</reference>
<gene>
    <name evidence="2" type="ORF">PCAL00307_LOCUS19157</name>
    <name evidence="3" type="ORF">PECAL_2P03680</name>
</gene>
<dbReference type="SUPFAM" id="SSF56176">
    <property type="entry name" value="FAD-binding/transporter-associated domain-like"/>
    <property type="match status" value="1"/>
</dbReference>
<dbReference type="EMBL" id="CAKKNE010000002">
    <property type="protein sequence ID" value="CAH0367352.1"/>
    <property type="molecule type" value="Genomic_DNA"/>
</dbReference>
<feature type="region of interest" description="Disordered" evidence="1">
    <location>
        <begin position="184"/>
        <end position="209"/>
    </location>
</feature>
<dbReference type="AlphaFoldDB" id="A0A7S4ECB4"/>
<evidence type="ECO:0000313" key="4">
    <source>
        <dbReference type="Proteomes" id="UP000789595"/>
    </source>
</evidence>
<dbReference type="EMBL" id="HBIW01022201">
    <property type="protein sequence ID" value="CAE0703710.1"/>
    <property type="molecule type" value="Transcribed_RNA"/>
</dbReference>